<accession>A0A6H9GEA1</accession>
<comment type="caution">
    <text evidence="1">The sequence shown here is derived from an EMBL/GenBank/DDBJ whole genome shotgun (WGS) entry which is preliminary data.</text>
</comment>
<sequence length="231" mass="24993">MARVGIAGVLTAHNSAPLTPLSALKNRVLPTALRLLGLELEAPGRMSPTKTVPAAVPSLLHNSSPFTPSLTVKNRVLPTAVRRLGLELEEPARMSLTKTVPADVPSLFHNSLPFTPSSAVKNRVLPTAVRFSRLELEEPARISLTRTVPVAVPSLFHNSRPLTPLSAVKNRVRVLPTTVLWVEKPTEPRKPGLISLTRTVPAAVPSLFHNSKPFTLSKAVKNRVLPSTVRL</sequence>
<proteinExistence type="predicted"/>
<dbReference type="Proteomes" id="UP000438874">
    <property type="component" value="Unassembled WGS sequence"/>
</dbReference>
<dbReference type="AlphaFoldDB" id="A0A6H9GEA1"/>
<reference evidence="1 2" key="1">
    <citation type="submission" date="2019-02" db="EMBL/GenBank/DDBJ databases">
        <title>Draft genome sequence of Arthrospira platensis NIES-3787.</title>
        <authorList>
            <person name="Yamaguchi H."/>
            <person name="Suzuki S."/>
            <person name="Kawachi M."/>
        </authorList>
    </citation>
    <scope>NUCLEOTIDE SEQUENCE [LARGE SCALE GENOMIC DNA]</scope>
    <source>
        <strain evidence="1 2">NIES-3787</strain>
    </source>
</reference>
<dbReference type="EMBL" id="BJCH01000099">
    <property type="protein sequence ID" value="GCL48269.1"/>
    <property type="molecule type" value="Genomic_DNA"/>
</dbReference>
<name>A0A6H9GEA1_MICAE</name>
<organism evidence="1 2">
    <name type="scientific">Microcystis aeruginosa NIES-3787</name>
    <dbReference type="NCBI Taxonomy" id="2517782"/>
    <lineage>
        <taxon>Bacteria</taxon>
        <taxon>Bacillati</taxon>
        <taxon>Cyanobacteriota</taxon>
        <taxon>Cyanophyceae</taxon>
        <taxon>Oscillatoriophycideae</taxon>
        <taxon>Chroococcales</taxon>
        <taxon>Microcystaceae</taxon>
        <taxon>Microcystis</taxon>
    </lineage>
</organism>
<gene>
    <name evidence="1" type="ORF">NIES3787_39850</name>
</gene>
<evidence type="ECO:0000313" key="2">
    <source>
        <dbReference type="Proteomes" id="UP000438874"/>
    </source>
</evidence>
<protein>
    <submittedName>
        <fullName evidence="1">Uncharacterized protein</fullName>
    </submittedName>
</protein>
<evidence type="ECO:0000313" key="1">
    <source>
        <dbReference type="EMBL" id="GCL48269.1"/>
    </source>
</evidence>